<reference evidence="1" key="1">
    <citation type="submission" date="2022-06" db="EMBL/GenBank/DDBJ databases">
        <authorList>
            <person name="Legras J.-L."/>
            <person name="Devillers H."/>
            <person name="Grondin C."/>
        </authorList>
    </citation>
    <scope>NUCLEOTIDE SEQUENCE</scope>
    <source>
        <strain evidence="1">CLIB 1444</strain>
    </source>
</reference>
<evidence type="ECO:0000313" key="2">
    <source>
        <dbReference type="Proteomes" id="UP001152531"/>
    </source>
</evidence>
<evidence type="ECO:0000313" key="1">
    <source>
        <dbReference type="EMBL" id="CAH6720330.1"/>
    </source>
</evidence>
<dbReference type="Proteomes" id="UP001152531">
    <property type="component" value="Unassembled WGS sequence"/>
</dbReference>
<proteinExistence type="predicted"/>
<accession>A0ACA9Y5P2</accession>
<sequence length="257" mass="29766">MSFYLLPPVSYQTQQKMKAKMEKDKKRKEKKDKRKHSASSSSSTSIYSSQSKDNASIRTNTQVPTSSSSMISMRTPSISSRSPNNQVVSHNKLFNKPNKSIDEISNLDSLSFSSDLNESLLEKDNKKEKKKNHTFNYNYNSEINEFIKYQSKHRPSIKSTNSSIYSKDSYNSHLKYDNYQHNYHNIEFNIGNYSKMDKFDHISNYSIPPDLTPDQGDNEENDILDEDEENKLTRVYSDVDSIFSTKIETPKKGLFKN</sequence>
<dbReference type="EMBL" id="CALSDN010000003">
    <property type="protein sequence ID" value="CAH6720330.1"/>
    <property type="molecule type" value="Genomic_DNA"/>
</dbReference>
<organism evidence="1 2">
    <name type="scientific">[Candida] jaroonii</name>
    <dbReference type="NCBI Taxonomy" id="467808"/>
    <lineage>
        <taxon>Eukaryota</taxon>
        <taxon>Fungi</taxon>
        <taxon>Dikarya</taxon>
        <taxon>Ascomycota</taxon>
        <taxon>Saccharomycotina</taxon>
        <taxon>Pichiomycetes</taxon>
        <taxon>Debaryomycetaceae</taxon>
        <taxon>Yamadazyma</taxon>
    </lineage>
</organism>
<keyword evidence="2" id="KW-1185">Reference proteome</keyword>
<name>A0ACA9Y5P2_9ASCO</name>
<gene>
    <name evidence="1" type="ORF">CLIB1444_03S09516</name>
</gene>
<protein>
    <submittedName>
        <fullName evidence="1">Uncharacterized protein</fullName>
    </submittedName>
</protein>
<comment type="caution">
    <text evidence="1">The sequence shown here is derived from an EMBL/GenBank/DDBJ whole genome shotgun (WGS) entry which is preliminary data.</text>
</comment>